<comment type="caution">
    <text evidence="1">The sequence shown here is derived from an EMBL/GenBank/DDBJ whole genome shotgun (WGS) entry which is preliminary data.</text>
</comment>
<evidence type="ECO:0000313" key="2">
    <source>
        <dbReference type="Proteomes" id="UP000220797"/>
    </source>
</evidence>
<name>A0A1J1GSR8_PLAGA</name>
<proteinExistence type="predicted"/>
<evidence type="ECO:0000313" key="1">
    <source>
        <dbReference type="EMBL" id="CRG95304.1"/>
    </source>
</evidence>
<sequence>MEKTDIEYLNIPENIKKKLYAKNISTIEKLSTNYLENNSVKEINLIQEEIFKCHLNELGIKDENEREENAIINPLIFSNNLYSYSDKENYYINSSSDFSSYNSSSHLSSFESTNDYDLINNRKNNITKIISCNNNDAIFKNKKSTNQNDNIYKEKLGQKFLLYSNFMKKNLKNHKIYKTENASLNNLLCGGIESSKIYLFYGDKININKIVLVNLLYDIIINSNKNSSIVYIYFSYINDITIIHNIIMAKIKQQKKDFLLSDILRNFYIFRVQNINELISFLLLIKNTILKNKNSKNGLKNEFNNLISIGIFNFTDLIKNLNIINSCSYFYLVRELKTLSIILNISILIFDNAKNETLDITNNKINYKEQKIEEHKKIQKVFKEYDKNTKKKKTYTTFSNRNEYSNVNEEHSFSYNEDEENYLSKKKNKIKNNKYENKNYINIENSTSSEVLSVNESCEECEYEHHSENSDNSINTCVGNTINYNGENDYKTINSEKNMFDNVKENIRKPLVPYSIYNSFDFIIEIELINKIKNKKLIRFTLFRSQNNIKYYYSCSYIRNNILINLM</sequence>
<dbReference type="VEuPathDB" id="PlasmoDB:PGAL8A_00007000"/>
<dbReference type="Proteomes" id="UP000220797">
    <property type="component" value="Unassembled WGS sequence"/>
</dbReference>
<dbReference type="InterPro" id="IPR027417">
    <property type="entry name" value="P-loop_NTPase"/>
</dbReference>
<dbReference type="GeneID" id="39728592"/>
<dbReference type="RefSeq" id="XP_028528115.1">
    <property type="nucleotide sequence ID" value="XM_028671465.1"/>
</dbReference>
<dbReference type="Gene3D" id="3.40.50.300">
    <property type="entry name" value="P-loop containing nucleotide triphosphate hydrolases"/>
    <property type="match status" value="1"/>
</dbReference>
<dbReference type="OMA" id="SNYMKAS"/>
<reference evidence="1" key="1">
    <citation type="submission" date="2015-04" db="EMBL/GenBank/DDBJ databases">
        <authorList>
            <consortium name="Pathogen Informatics"/>
        </authorList>
    </citation>
    <scope>NUCLEOTIDE SEQUENCE [LARGE SCALE GENOMIC DNA]</scope>
    <source>
        <strain evidence="1">8A</strain>
    </source>
</reference>
<accession>A0A1J1GSR8</accession>
<protein>
    <submittedName>
        <fullName evidence="1">Uncharacterized protein</fullName>
    </submittedName>
</protein>
<keyword evidence="2" id="KW-1185">Reference proteome</keyword>
<dbReference type="OrthoDB" id="372216at2759"/>
<dbReference type="EMBL" id="CVMV01000033">
    <property type="protein sequence ID" value="CRG95304.1"/>
    <property type="molecule type" value="Genomic_DNA"/>
</dbReference>
<organism evidence="1 2">
    <name type="scientific">Plasmodium gallinaceum</name>
    <dbReference type="NCBI Taxonomy" id="5849"/>
    <lineage>
        <taxon>Eukaryota</taxon>
        <taxon>Sar</taxon>
        <taxon>Alveolata</taxon>
        <taxon>Apicomplexa</taxon>
        <taxon>Aconoidasida</taxon>
        <taxon>Haemosporida</taxon>
        <taxon>Plasmodiidae</taxon>
        <taxon>Plasmodium</taxon>
        <taxon>Plasmodium (Haemamoeba)</taxon>
    </lineage>
</organism>
<gene>
    <name evidence="1" type="ORF">PGAL8A_00007000</name>
</gene>
<dbReference type="AlphaFoldDB" id="A0A1J1GSR8"/>